<keyword evidence="2" id="KW-0328">Glycosyltransferase</keyword>
<dbReference type="EMBL" id="JAUJYO010000001">
    <property type="protein sequence ID" value="KAK1324814.1"/>
    <property type="molecule type" value="Genomic_DNA"/>
</dbReference>
<sequence length="297" mass="34720">MTDVELMWHASLVPRIRSYPYQRVPKVAFMFLTRGPLALAPLWEMFFKGNEGKYSIYVHAHPSFNESMPRDSIFYGRRIPSQAVEWGKLNMVEAERRLLANALLDFSNQRFVLLSEACVPLFNFSTVYNYLINSSKNNVELYDDPSSVGRGRYNPRMNPHIKLDQWRKGSQWFEMNRNLALEVIADKKFFPVFAKHCRRACYVDEHYLPTLINVRFWWGNSNRTLTWVDWSRGGPHPRGFGREEVTPELLKSMRSGKECVYNGTRTNICKLFARKFLPSALDRLMKLAPVVMGYGRD</sequence>
<evidence type="ECO:0000313" key="6">
    <source>
        <dbReference type="EMBL" id="KAK1324814.1"/>
    </source>
</evidence>
<evidence type="ECO:0008006" key="8">
    <source>
        <dbReference type="Google" id="ProtNLM"/>
    </source>
</evidence>
<keyword evidence="3" id="KW-0808">Transferase</keyword>
<evidence type="ECO:0000256" key="4">
    <source>
        <dbReference type="ARBA" id="ARBA00023136"/>
    </source>
</evidence>
<keyword evidence="5" id="KW-0325">Glycoprotein</keyword>
<protein>
    <recommendedName>
        <fullName evidence="8">Core-2/I-branching beta-1,6-N-acetylglucosaminyltransferase family protein</fullName>
    </recommendedName>
</protein>
<dbReference type="AlphaFoldDB" id="A0AAV9FGI1"/>
<reference evidence="6" key="1">
    <citation type="journal article" date="2023" name="Nat. Commun.">
        <title>Diploid and tetraploid genomes of Acorus and the evolution of monocots.</title>
        <authorList>
            <person name="Ma L."/>
            <person name="Liu K.W."/>
            <person name="Li Z."/>
            <person name="Hsiao Y.Y."/>
            <person name="Qi Y."/>
            <person name="Fu T."/>
            <person name="Tang G.D."/>
            <person name="Zhang D."/>
            <person name="Sun W.H."/>
            <person name="Liu D.K."/>
            <person name="Li Y."/>
            <person name="Chen G.Z."/>
            <person name="Liu X.D."/>
            <person name="Liao X.Y."/>
            <person name="Jiang Y.T."/>
            <person name="Yu X."/>
            <person name="Hao Y."/>
            <person name="Huang J."/>
            <person name="Zhao X.W."/>
            <person name="Ke S."/>
            <person name="Chen Y.Y."/>
            <person name="Wu W.L."/>
            <person name="Hsu J.L."/>
            <person name="Lin Y.F."/>
            <person name="Huang M.D."/>
            <person name="Li C.Y."/>
            <person name="Huang L."/>
            <person name="Wang Z.W."/>
            <person name="Zhao X."/>
            <person name="Zhong W.Y."/>
            <person name="Peng D.H."/>
            <person name="Ahmad S."/>
            <person name="Lan S."/>
            <person name="Zhang J.S."/>
            <person name="Tsai W.C."/>
            <person name="Van de Peer Y."/>
            <person name="Liu Z.J."/>
        </authorList>
    </citation>
    <scope>NUCLEOTIDE SEQUENCE</scope>
    <source>
        <strain evidence="6">CP</strain>
    </source>
</reference>
<evidence type="ECO:0000256" key="1">
    <source>
        <dbReference type="ARBA" id="ARBA00004606"/>
    </source>
</evidence>
<dbReference type="Pfam" id="PF02485">
    <property type="entry name" value="Branch"/>
    <property type="match status" value="1"/>
</dbReference>
<evidence type="ECO:0000256" key="5">
    <source>
        <dbReference type="ARBA" id="ARBA00023180"/>
    </source>
</evidence>
<dbReference type="GO" id="GO:0016020">
    <property type="term" value="C:membrane"/>
    <property type="evidence" value="ECO:0007669"/>
    <property type="project" value="UniProtKB-SubCell"/>
</dbReference>
<accession>A0AAV9FGI1</accession>
<proteinExistence type="predicted"/>
<dbReference type="InterPro" id="IPR044174">
    <property type="entry name" value="BC10-like"/>
</dbReference>
<dbReference type="PANTHER" id="PTHR31042:SF131">
    <property type="entry name" value="CORE-2_I-BRANCHING BETA-1,6-N-ACETYLGLUCOSAMINYLTRANSFERASE FAMILY PROTEIN"/>
    <property type="match status" value="1"/>
</dbReference>
<organism evidence="6 7">
    <name type="scientific">Acorus calamus</name>
    <name type="common">Sweet flag</name>
    <dbReference type="NCBI Taxonomy" id="4465"/>
    <lineage>
        <taxon>Eukaryota</taxon>
        <taxon>Viridiplantae</taxon>
        <taxon>Streptophyta</taxon>
        <taxon>Embryophyta</taxon>
        <taxon>Tracheophyta</taxon>
        <taxon>Spermatophyta</taxon>
        <taxon>Magnoliopsida</taxon>
        <taxon>Liliopsida</taxon>
        <taxon>Acoraceae</taxon>
        <taxon>Acorus</taxon>
    </lineage>
</organism>
<keyword evidence="7" id="KW-1185">Reference proteome</keyword>
<dbReference type="GO" id="GO:0016757">
    <property type="term" value="F:glycosyltransferase activity"/>
    <property type="evidence" value="ECO:0007669"/>
    <property type="project" value="UniProtKB-KW"/>
</dbReference>
<name>A0AAV9FGI1_ACOCL</name>
<dbReference type="InterPro" id="IPR003406">
    <property type="entry name" value="Glyco_trans_14"/>
</dbReference>
<comment type="subcellular location">
    <subcellularLocation>
        <location evidence="1">Membrane</location>
        <topology evidence="1">Single-pass type II membrane protein</topology>
    </subcellularLocation>
</comment>
<comment type="caution">
    <text evidence="6">The sequence shown here is derived from an EMBL/GenBank/DDBJ whole genome shotgun (WGS) entry which is preliminary data.</text>
</comment>
<evidence type="ECO:0000256" key="2">
    <source>
        <dbReference type="ARBA" id="ARBA00022676"/>
    </source>
</evidence>
<evidence type="ECO:0000256" key="3">
    <source>
        <dbReference type="ARBA" id="ARBA00022679"/>
    </source>
</evidence>
<dbReference type="PANTHER" id="PTHR31042">
    <property type="entry name" value="CORE-2/I-BRANCHING BETA-1,6-N-ACETYLGLUCOSAMINYLTRANSFERASE FAMILY PROTEIN-RELATED"/>
    <property type="match status" value="1"/>
</dbReference>
<keyword evidence="4" id="KW-0472">Membrane</keyword>
<evidence type="ECO:0000313" key="7">
    <source>
        <dbReference type="Proteomes" id="UP001180020"/>
    </source>
</evidence>
<reference evidence="6" key="2">
    <citation type="submission" date="2023-06" db="EMBL/GenBank/DDBJ databases">
        <authorList>
            <person name="Ma L."/>
            <person name="Liu K.-W."/>
            <person name="Li Z."/>
            <person name="Hsiao Y.-Y."/>
            <person name="Qi Y."/>
            <person name="Fu T."/>
            <person name="Tang G."/>
            <person name="Zhang D."/>
            <person name="Sun W.-H."/>
            <person name="Liu D.-K."/>
            <person name="Li Y."/>
            <person name="Chen G.-Z."/>
            <person name="Liu X.-D."/>
            <person name="Liao X.-Y."/>
            <person name="Jiang Y.-T."/>
            <person name="Yu X."/>
            <person name="Hao Y."/>
            <person name="Huang J."/>
            <person name="Zhao X.-W."/>
            <person name="Ke S."/>
            <person name="Chen Y.-Y."/>
            <person name="Wu W.-L."/>
            <person name="Hsu J.-L."/>
            <person name="Lin Y.-F."/>
            <person name="Huang M.-D."/>
            <person name="Li C.-Y."/>
            <person name="Huang L."/>
            <person name="Wang Z.-W."/>
            <person name="Zhao X."/>
            <person name="Zhong W.-Y."/>
            <person name="Peng D.-H."/>
            <person name="Ahmad S."/>
            <person name="Lan S."/>
            <person name="Zhang J.-S."/>
            <person name="Tsai W.-C."/>
            <person name="Van De Peer Y."/>
            <person name="Liu Z.-J."/>
        </authorList>
    </citation>
    <scope>NUCLEOTIDE SEQUENCE</scope>
    <source>
        <strain evidence="6">CP</strain>
        <tissue evidence="6">Leaves</tissue>
    </source>
</reference>
<dbReference type="Proteomes" id="UP001180020">
    <property type="component" value="Unassembled WGS sequence"/>
</dbReference>
<gene>
    <name evidence="6" type="ORF">QJS10_CPA01g01511</name>
</gene>